<gene>
    <name evidence="5" type="ORF">DNTS_009012</name>
</gene>
<name>A0A553QAD2_9TELE</name>
<dbReference type="GO" id="GO:0020037">
    <property type="term" value="F:heme binding"/>
    <property type="evidence" value="ECO:0007669"/>
    <property type="project" value="InterPro"/>
</dbReference>
<dbReference type="InterPro" id="IPR036396">
    <property type="entry name" value="Cyt_P450_sf"/>
</dbReference>
<proteinExistence type="inferred from homology"/>
<dbReference type="STRING" id="623744.A0A553QAD2"/>
<keyword evidence="6" id="KW-1185">Reference proteome</keyword>
<comment type="catalytic activity">
    <reaction evidence="3">
        <text>testosterone + 3 reduced [NADPH--hemoprotein reductase] + 3 O2 = 17beta-estradiol + formate + 3 oxidized [NADPH--hemoprotein reductase] + 4 H2O + 4 H(+)</text>
        <dbReference type="Rhea" id="RHEA:38191"/>
        <dbReference type="Rhea" id="RHEA-COMP:11964"/>
        <dbReference type="Rhea" id="RHEA-COMP:11965"/>
        <dbReference type="ChEBI" id="CHEBI:15377"/>
        <dbReference type="ChEBI" id="CHEBI:15378"/>
        <dbReference type="ChEBI" id="CHEBI:15379"/>
        <dbReference type="ChEBI" id="CHEBI:15740"/>
        <dbReference type="ChEBI" id="CHEBI:16469"/>
        <dbReference type="ChEBI" id="CHEBI:17347"/>
        <dbReference type="ChEBI" id="CHEBI:57618"/>
        <dbReference type="ChEBI" id="CHEBI:58210"/>
        <dbReference type="EC" id="1.14.14.14"/>
    </reaction>
</comment>
<dbReference type="PANTHER" id="PTHR24291">
    <property type="entry name" value="CYTOCHROME P450 FAMILY 4"/>
    <property type="match status" value="1"/>
</dbReference>
<dbReference type="AlphaFoldDB" id="A0A553QAD2"/>
<dbReference type="EMBL" id="SRMA01026172">
    <property type="protein sequence ID" value="TRY86885.1"/>
    <property type="molecule type" value="Genomic_DNA"/>
</dbReference>
<organism evidence="5 6">
    <name type="scientific">Danionella cerebrum</name>
    <dbReference type="NCBI Taxonomy" id="2873325"/>
    <lineage>
        <taxon>Eukaryota</taxon>
        <taxon>Metazoa</taxon>
        <taxon>Chordata</taxon>
        <taxon>Craniata</taxon>
        <taxon>Vertebrata</taxon>
        <taxon>Euteleostomi</taxon>
        <taxon>Actinopterygii</taxon>
        <taxon>Neopterygii</taxon>
        <taxon>Teleostei</taxon>
        <taxon>Ostariophysi</taxon>
        <taxon>Cypriniformes</taxon>
        <taxon>Danionidae</taxon>
        <taxon>Danioninae</taxon>
        <taxon>Danionella</taxon>
    </lineage>
</organism>
<dbReference type="Proteomes" id="UP000316079">
    <property type="component" value="Unassembled WGS sequence"/>
</dbReference>
<evidence type="ECO:0000256" key="3">
    <source>
        <dbReference type="ARBA" id="ARBA00047938"/>
    </source>
</evidence>
<dbReference type="SUPFAM" id="SSF48264">
    <property type="entry name" value="Cytochrome P450"/>
    <property type="match status" value="1"/>
</dbReference>
<dbReference type="Gene3D" id="1.10.630.10">
    <property type="entry name" value="Cytochrome P450"/>
    <property type="match status" value="2"/>
</dbReference>
<dbReference type="Pfam" id="PF00067">
    <property type="entry name" value="p450"/>
    <property type="match status" value="1"/>
</dbReference>
<dbReference type="InterPro" id="IPR055308">
    <property type="entry name" value="TEX47-like"/>
</dbReference>
<evidence type="ECO:0000256" key="1">
    <source>
        <dbReference type="ARBA" id="ARBA00010617"/>
    </source>
</evidence>
<comment type="catalytic activity">
    <reaction evidence="4">
        <text>androst-4-ene-3,17-dione + 3 reduced [NADPH--hemoprotein reductase] + 3 O2 = estrone + formate + 3 oxidized [NADPH--hemoprotein reductase] + 4 H2O + 4 H(+)</text>
        <dbReference type="Rhea" id="RHEA:38195"/>
        <dbReference type="Rhea" id="RHEA-COMP:11964"/>
        <dbReference type="Rhea" id="RHEA-COMP:11965"/>
        <dbReference type="ChEBI" id="CHEBI:15377"/>
        <dbReference type="ChEBI" id="CHEBI:15378"/>
        <dbReference type="ChEBI" id="CHEBI:15379"/>
        <dbReference type="ChEBI" id="CHEBI:15740"/>
        <dbReference type="ChEBI" id="CHEBI:16422"/>
        <dbReference type="ChEBI" id="CHEBI:17263"/>
        <dbReference type="ChEBI" id="CHEBI:57618"/>
        <dbReference type="ChEBI" id="CHEBI:58210"/>
        <dbReference type="EC" id="1.14.14.14"/>
    </reaction>
</comment>
<sequence length="719" mass="82331">MFSIMVLFVCALLCAFVCMIVTQITLKRRALRHFSLPPQRNWLLGHMGMMGHDEEGLNRIDTLIGQYFHSCAWFLGPFCNIVRLFHPEHIKSLLSAPASITFKDKIFYGFMKPWLGNCLLLQSGQEWSRHRKLLTPAFHFDILKKYVSVFNQSTNSMLEEWHRILATGQNTLDLFEQMSCLTLDTLLKCTFSCSGHTQGKASQYTAAISELSKLLVQRQHYLPYHWDWLYWRSEQGRRFQKACDVVHAFTASIVQRRRAELSEKKERTGEHLEFTAGYKRKETDLIDLLLLAKASQHGSTSDEKGEGLTNEEIQAHADMFMFAGHDSTTSALSWIFYNLAMNPDHQERCRAEARSLMHGGHTLSWEDLSQLSFTTMCIKESLRLHSPVLALTRFYSQAMSTPGNRIIPPGCLNCIGQNFAMAEMKMVVALILSRFQIFPGPGPVRRLYQLVLRAEGGMNLCIKAINESESSKSNRYHHTQTPTFMAGRDLQEHESMFSRLMERHRSKRKRFLLHRLVVLSRLSPGLEDRSTVAGHFEKLNLRLQRSRPGEDITGLLLLYPQHTLHATECSTETLLLILEDLKNMEETPHGGPLLNPKILLVSHDIPTRHFQSWSHVFLNQGQVPPHTLEQGLEEVLKHTLNQIQRLGLHLRNHAVNSPVIPDELVKDWSNDLPPETAVSRLLQTEMLLSPVHYMAIYHSPQHQHLDSGHVFSSARPSAV</sequence>
<comment type="similarity">
    <text evidence="1">Belongs to the cytochrome P450 family.</text>
</comment>
<dbReference type="OrthoDB" id="1470350at2759"/>
<dbReference type="Pfam" id="PF24787">
    <property type="entry name" value="TEX47"/>
    <property type="match status" value="1"/>
</dbReference>
<dbReference type="InterPro" id="IPR050196">
    <property type="entry name" value="Cytochrome_P450_Monoox"/>
</dbReference>
<comment type="function">
    <text evidence="2">Catalyzes the formation of aromatic C18 estrogens from C19 androgens.</text>
</comment>
<evidence type="ECO:0000313" key="6">
    <source>
        <dbReference type="Proteomes" id="UP000316079"/>
    </source>
</evidence>
<evidence type="ECO:0000256" key="2">
    <source>
        <dbReference type="ARBA" id="ARBA00037202"/>
    </source>
</evidence>
<evidence type="ECO:0000256" key="4">
    <source>
        <dbReference type="ARBA" id="ARBA00048642"/>
    </source>
</evidence>
<protein>
    <submittedName>
        <fullName evidence="5">Uncharacterized protein</fullName>
    </submittedName>
</protein>
<dbReference type="GO" id="GO:0005506">
    <property type="term" value="F:iron ion binding"/>
    <property type="evidence" value="ECO:0007669"/>
    <property type="project" value="InterPro"/>
</dbReference>
<accession>A0A553QAD2</accession>
<dbReference type="PRINTS" id="PR00385">
    <property type="entry name" value="P450"/>
</dbReference>
<comment type="caution">
    <text evidence="5">The sequence shown here is derived from an EMBL/GenBank/DDBJ whole genome shotgun (WGS) entry which is preliminary data.</text>
</comment>
<dbReference type="InterPro" id="IPR001128">
    <property type="entry name" value="Cyt_P450"/>
</dbReference>
<dbReference type="PANTHER" id="PTHR24291:SF210">
    <property type="entry name" value="CYTOCHROME P450 FAMILY 4 SUBFAMILY F MEMBER 11"/>
    <property type="match status" value="1"/>
</dbReference>
<evidence type="ECO:0000313" key="5">
    <source>
        <dbReference type="EMBL" id="TRY86885.1"/>
    </source>
</evidence>
<reference evidence="5 6" key="1">
    <citation type="journal article" date="2019" name="Sci. Data">
        <title>Hybrid genome assembly and annotation of Danionella translucida.</title>
        <authorList>
            <person name="Kadobianskyi M."/>
            <person name="Schulze L."/>
            <person name="Schuelke M."/>
            <person name="Judkewitz B."/>
        </authorList>
    </citation>
    <scope>NUCLEOTIDE SEQUENCE [LARGE SCALE GENOMIC DNA]</scope>
    <source>
        <strain evidence="5 6">Bolton</strain>
    </source>
</reference>
<dbReference type="GO" id="GO:0070330">
    <property type="term" value="F:aromatase activity"/>
    <property type="evidence" value="ECO:0007669"/>
    <property type="project" value="UniProtKB-EC"/>
</dbReference>